<dbReference type="PANTHER" id="PTHR14604:SF3">
    <property type="entry name" value="SPERM-ASSOCIATED ANTIGEN 16 PROTEIN"/>
    <property type="match status" value="1"/>
</dbReference>
<proteinExistence type="predicted"/>
<dbReference type="EMBL" id="CAJJDM010000092">
    <property type="protein sequence ID" value="CAD8091908.1"/>
    <property type="molecule type" value="Genomic_DNA"/>
</dbReference>
<dbReference type="Proteomes" id="UP000688137">
    <property type="component" value="Unassembled WGS sequence"/>
</dbReference>
<reference evidence="1" key="1">
    <citation type="submission" date="2021-01" db="EMBL/GenBank/DDBJ databases">
        <authorList>
            <consortium name="Genoscope - CEA"/>
            <person name="William W."/>
        </authorList>
    </citation>
    <scope>NUCLEOTIDE SEQUENCE</scope>
</reference>
<sequence>MDELEKKYQDQINTLQKAIKTQNEVLINKIQTIINQSTLEVFQTLESNFAEFRQNYREIRDFKQQENEFVNYEYLCEEIQNYASSNLRTLREQISNSIGGLQDNKQVTNDDQQVSSLLDVMSLLLKAAELYMKNLKEAVSLPSPISLKDKFKQIQQVVGGFKDGRIGRTINNVESISFKENQILNCSQIFDIFPLLNKNQMLIATYENELFLYDANLNSIIQRIDSMRFVPCSCLQLFKQQNKNFIPSNLMLLGGSEFDPNIYLFDLYHGKKIQTFPGHEKSIRFLCQLGDINTFVSLGRDSKMFFWNLIKGEPHQILSIPTIEIIEMQFQVSTKCIYTLSIDGRICIIKISDDLLNFGKAEIVNLIELAQTSSLSQMIIEEKLKVISFSNGWLTGQNSIRIYDEIPLQTARKMKKTLEIGLVSEISQLNTIITKDQLIIISIDKSNGKLRAFANGQNLNVISNSLQDVQDDKQTKQSRWNIKLFTINGQLNLINNKIRSHNINDYYHDRLDSSFNNVNISFISTLRAPIQTNDLNKTVHDIPSCFGRKTLSMEKRHTTKDIEKLGNISIYEHLIRNRIGIKPHLGSIIFETSLRNNKKRSISQNQEHKPQKIITKERTILPKVLKDAFIEIQEKNINQFIHCLREEGQGTIGPAQVEWVTSLKSERKKKKKR</sequence>
<dbReference type="PANTHER" id="PTHR14604">
    <property type="entry name" value="WD40 REPEAT PF20"/>
    <property type="match status" value="1"/>
</dbReference>
<dbReference type="InterPro" id="IPR001680">
    <property type="entry name" value="WD40_rpt"/>
</dbReference>
<accession>A0A8S1NGR2</accession>
<dbReference type="InterPro" id="IPR050995">
    <property type="entry name" value="WD-F-box_domain-protein"/>
</dbReference>
<dbReference type="SMART" id="SM00320">
    <property type="entry name" value="WD40"/>
    <property type="match status" value="2"/>
</dbReference>
<evidence type="ECO:0000313" key="1">
    <source>
        <dbReference type="EMBL" id="CAD8091908.1"/>
    </source>
</evidence>
<evidence type="ECO:0000313" key="2">
    <source>
        <dbReference type="Proteomes" id="UP000688137"/>
    </source>
</evidence>
<dbReference type="AlphaFoldDB" id="A0A8S1NGR2"/>
<organism evidence="1 2">
    <name type="scientific">Paramecium primaurelia</name>
    <dbReference type="NCBI Taxonomy" id="5886"/>
    <lineage>
        <taxon>Eukaryota</taxon>
        <taxon>Sar</taxon>
        <taxon>Alveolata</taxon>
        <taxon>Ciliophora</taxon>
        <taxon>Intramacronucleata</taxon>
        <taxon>Oligohymenophorea</taxon>
        <taxon>Peniculida</taxon>
        <taxon>Parameciidae</taxon>
        <taxon>Paramecium</taxon>
    </lineage>
</organism>
<gene>
    <name evidence="1" type="ORF">PPRIM_AZ9-3.1.T0890121</name>
</gene>
<comment type="caution">
    <text evidence="1">The sequence shown here is derived from an EMBL/GenBank/DDBJ whole genome shotgun (WGS) entry which is preliminary data.</text>
</comment>
<protein>
    <submittedName>
        <fullName evidence="1">Uncharacterized protein</fullName>
    </submittedName>
</protein>
<dbReference type="OMA" id="GRICIIK"/>
<name>A0A8S1NGR2_PARPR</name>
<keyword evidence="2" id="KW-1185">Reference proteome</keyword>